<evidence type="ECO:0000313" key="3">
    <source>
        <dbReference type="EMBL" id="OTP74466.1"/>
    </source>
</evidence>
<dbReference type="Proteomes" id="UP000195221">
    <property type="component" value="Unassembled WGS sequence"/>
</dbReference>
<comment type="caution">
    <text evidence="3">The sequence shown here is derived from an EMBL/GenBank/DDBJ whole genome shotgun (WGS) entry which is preliminary data.</text>
</comment>
<dbReference type="EMBL" id="NBTZ01000122">
    <property type="protein sequence ID" value="OTP68945.1"/>
    <property type="molecule type" value="Genomic_DNA"/>
</dbReference>
<dbReference type="Proteomes" id="UP000194546">
    <property type="component" value="Unassembled WGS sequence"/>
</dbReference>
<organism evidence="3 4">
    <name type="scientific">Caballeronia sordidicola</name>
    <name type="common">Burkholderia sordidicola</name>
    <dbReference type="NCBI Taxonomy" id="196367"/>
    <lineage>
        <taxon>Bacteria</taxon>
        <taxon>Pseudomonadati</taxon>
        <taxon>Pseudomonadota</taxon>
        <taxon>Betaproteobacteria</taxon>
        <taxon>Burkholderiales</taxon>
        <taxon>Burkholderiaceae</taxon>
        <taxon>Caballeronia</taxon>
    </lineage>
</organism>
<gene>
    <name evidence="3" type="ORF">PAMC26510_16180</name>
    <name evidence="2" type="ORF">PAMC26577_31895</name>
</gene>
<dbReference type="AlphaFoldDB" id="A0A242MSV4"/>
<evidence type="ECO:0000256" key="1">
    <source>
        <dbReference type="SAM" id="MobiDB-lite"/>
    </source>
</evidence>
<accession>A0A242MSV4</accession>
<dbReference type="EMBL" id="NBTY01000084">
    <property type="protein sequence ID" value="OTP74466.1"/>
    <property type="molecule type" value="Genomic_DNA"/>
</dbReference>
<protein>
    <submittedName>
        <fullName evidence="3">Uncharacterized protein</fullName>
    </submittedName>
</protein>
<feature type="region of interest" description="Disordered" evidence="1">
    <location>
        <begin position="19"/>
        <end position="43"/>
    </location>
</feature>
<proteinExistence type="predicted"/>
<name>A0A242MSV4_CABSO</name>
<evidence type="ECO:0000313" key="4">
    <source>
        <dbReference type="Proteomes" id="UP000194546"/>
    </source>
</evidence>
<evidence type="ECO:0000313" key="5">
    <source>
        <dbReference type="Proteomes" id="UP000195221"/>
    </source>
</evidence>
<reference evidence="2 5" key="2">
    <citation type="submission" date="2017-03" db="EMBL/GenBank/DDBJ databases">
        <title>Genome analysis of strain PAMC 26577.</title>
        <authorList>
            <person name="Oh H.-M."/>
            <person name="Yang J.-A."/>
        </authorList>
    </citation>
    <scope>NUCLEOTIDE SEQUENCE [LARGE SCALE GENOMIC DNA]</scope>
    <source>
        <strain evidence="2 5">PAMC 26577</strain>
    </source>
</reference>
<evidence type="ECO:0000313" key="2">
    <source>
        <dbReference type="EMBL" id="OTP68945.1"/>
    </source>
</evidence>
<reference evidence="3 4" key="1">
    <citation type="submission" date="2017-03" db="EMBL/GenBank/DDBJ databases">
        <title>Genome analysis of strain PAMC 26510.</title>
        <authorList>
            <person name="Oh H.-M."/>
            <person name="Yang J.-A."/>
        </authorList>
    </citation>
    <scope>NUCLEOTIDE SEQUENCE [LARGE SCALE GENOMIC DNA]</scope>
    <source>
        <strain evidence="3 4">PAMC 26510</strain>
    </source>
</reference>
<sequence length="43" mass="4774">MFREFLYCARPGIEIVHSMRHNPADGQSGRLGARGRSAVSSKK</sequence>